<protein>
    <submittedName>
        <fullName evidence="2">Uncharacterized protein</fullName>
    </submittedName>
</protein>
<name>A0ABP6RHG3_9PSEU</name>
<evidence type="ECO:0000313" key="2">
    <source>
        <dbReference type="EMBL" id="GAA3352878.1"/>
    </source>
</evidence>
<keyword evidence="3" id="KW-1185">Reference proteome</keyword>
<dbReference type="Proteomes" id="UP001500483">
    <property type="component" value="Unassembled WGS sequence"/>
</dbReference>
<evidence type="ECO:0000313" key="3">
    <source>
        <dbReference type="Proteomes" id="UP001500483"/>
    </source>
</evidence>
<proteinExistence type="predicted"/>
<reference evidence="3" key="1">
    <citation type="journal article" date="2019" name="Int. J. Syst. Evol. Microbiol.">
        <title>The Global Catalogue of Microorganisms (GCM) 10K type strain sequencing project: providing services to taxonomists for standard genome sequencing and annotation.</title>
        <authorList>
            <consortium name="The Broad Institute Genomics Platform"/>
            <consortium name="The Broad Institute Genome Sequencing Center for Infectious Disease"/>
            <person name="Wu L."/>
            <person name="Ma J."/>
        </authorList>
    </citation>
    <scope>NUCLEOTIDE SEQUENCE [LARGE SCALE GENOMIC DNA]</scope>
    <source>
        <strain evidence="3">JCM 9687</strain>
    </source>
</reference>
<evidence type="ECO:0000256" key="1">
    <source>
        <dbReference type="SAM" id="MobiDB-lite"/>
    </source>
</evidence>
<dbReference type="EMBL" id="BAAAYK010000008">
    <property type="protein sequence ID" value="GAA3352878.1"/>
    <property type="molecule type" value="Genomic_DNA"/>
</dbReference>
<feature type="region of interest" description="Disordered" evidence="1">
    <location>
        <begin position="1"/>
        <end position="23"/>
    </location>
</feature>
<comment type="caution">
    <text evidence="2">The sequence shown here is derived from an EMBL/GenBank/DDBJ whole genome shotgun (WGS) entry which is preliminary data.</text>
</comment>
<organism evidence="2 3">
    <name type="scientific">Saccharopolyspora gregorii</name>
    <dbReference type="NCBI Taxonomy" id="33914"/>
    <lineage>
        <taxon>Bacteria</taxon>
        <taxon>Bacillati</taxon>
        <taxon>Actinomycetota</taxon>
        <taxon>Actinomycetes</taxon>
        <taxon>Pseudonocardiales</taxon>
        <taxon>Pseudonocardiaceae</taxon>
        <taxon>Saccharopolyspora</taxon>
    </lineage>
</organism>
<gene>
    <name evidence="2" type="ORF">GCM10020366_04170</name>
</gene>
<sequence>MQQQRPGTEVGGGGSGRGAERVREVVRRPLGHTRSSCGAAITGARWSGGCCARSVVLLAEHLGSGLVLGREIGERAILHFVAAQQSRKFLESQRIHPSPTEASF</sequence>
<accession>A0ABP6RHG3</accession>